<gene>
    <name evidence="10" type="ordered locus">DP1697</name>
</gene>
<dbReference type="RefSeq" id="WP_011188938.1">
    <property type="nucleotide sequence ID" value="NC_006138.1"/>
</dbReference>
<dbReference type="GO" id="GO:0005886">
    <property type="term" value="C:plasma membrane"/>
    <property type="evidence" value="ECO:0007669"/>
    <property type="project" value="UniProtKB-SubCell"/>
</dbReference>
<dbReference type="NCBIfam" id="TIGR00915">
    <property type="entry name" value="2A0602"/>
    <property type="match status" value="1"/>
</dbReference>
<dbReference type="HOGENOM" id="CLU_002755_0_2_7"/>
<evidence type="ECO:0000256" key="8">
    <source>
        <dbReference type="ARBA" id="ARBA00023136"/>
    </source>
</evidence>
<proteinExistence type="inferred from homology"/>
<dbReference type="EMBL" id="CR522870">
    <property type="protein sequence ID" value="CAG36426.1"/>
    <property type="molecule type" value="Genomic_DNA"/>
</dbReference>
<name>Q6AMJ9_DESPS</name>
<keyword evidence="5" id="KW-0997">Cell inner membrane</keyword>
<evidence type="ECO:0000256" key="1">
    <source>
        <dbReference type="ARBA" id="ARBA00004429"/>
    </source>
</evidence>
<evidence type="ECO:0000256" key="2">
    <source>
        <dbReference type="ARBA" id="ARBA00010942"/>
    </source>
</evidence>
<feature type="transmembrane region" description="Helical" evidence="9">
    <location>
        <begin position="470"/>
        <end position="497"/>
    </location>
</feature>
<dbReference type="SUPFAM" id="SSF82714">
    <property type="entry name" value="Multidrug efflux transporter AcrB TolC docking domain, DN and DC subdomains"/>
    <property type="match status" value="2"/>
</dbReference>
<dbReference type="PANTHER" id="PTHR32063">
    <property type="match status" value="1"/>
</dbReference>
<dbReference type="Gene3D" id="3.30.2090.10">
    <property type="entry name" value="Multidrug efflux transporter AcrB TolC docking domain, DN and DC subdomains"/>
    <property type="match status" value="2"/>
</dbReference>
<dbReference type="FunFam" id="3.30.2090.10:FF:000001">
    <property type="entry name" value="Efflux pump membrane transporter"/>
    <property type="match status" value="1"/>
</dbReference>
<keyword evidence="7 9" id="KW-1133">Transmembrane helix</keyword>
<feature type="transmembrane region" description="Helical" evidence="9">
    <location>
        <begin position="340"/>
        <end position="359"/>
    </location>
</feature>
<evidence type="ECO:0000313" key="11">
    <source>
        <dbReference type="Proteomes" id="UP000000602"/>
    </source>
</evidence>
<dbReference type="FunFam" id="3.30.70.1430:FF:000001">
    <property type="entry name" value="Efflux pump membrane transporter"/>
    <property type="match status" value="1"/>
</dbReference>
<dbReference type="FunFam" id="3.30.70.1430:FF:000002">
    <property type="entry name" value="Efflux pump membrane transporter"/>
    <property type="match status" value="1"/>
</dbReference>
<dbReference type="GO" id="GO:0015562">
    <property type="term" value="F:efflux transmembrane transporter activity"/>
    <property type="evidence" value="ECO:0007669"/>
    <property type="project" value="InterPro"/>
</dbReference>
<comment type="subcellular location">
    <subcellularLocation>
        <location evidence="1">Cell inner membrane</location>
        <topology evidence="1">Multi-pass membrane protein</topology>
    </subcellularLocation>
</comment>
<feature type="transmembrane region" description="Helical" evidence="9">
    <location>
        <begin position="537"/>
        <end position="556"/>
    </location>
</feature>
<evidence type="ECO:0000313" key="10">
    <source>
        <dbReference type="EMBL" id="CAG36426.1"/>
    </source>
</evidence>
<dbReference type="NCBIfam" id="NF000282">
    <property type="entry name" value="RND_permease_1"/>
    <property type="match status" value="1"/>
</dbReference>
<dbReference type="AlphaFoldDB" id="Q6AMJ9"/>
<dbReference type="KEGG" id="dps:DP1697"/>
<keyword evidence="3" id="KW-0813">Transport</keyword>
<reference evidence="11" key="1">
    <citation type="journal article" date="2004" name="Environ. Microbiol.">
        <title>The genome of Desulfotalea psychrophila, a sulfate-reducing bacterium from permanently cold Arctic sediments.</title>
        <authorList>
            <person name="Rabus R."/>
            <person name="Ruepp A."/>
            <person name="Frickey T."/>
            <person name="Rattei T."/>
            <person name="Fartmann B."/>
            <person name="Stark M."/>
            <person name="Bauer M."/>
            <person name="Zibat A."/>
            <person name="Lombardot T."/>
            <person name="Becker I."/>
            <person name="Amann J."/>
            <person name="Gellner K."/>
            <person name="Teeling H."/>
            <person name="Leuschner W.D."/>
            <person name="Gloeckner F.-O."/>
            <person name="Lupas A.N."/>
            <person name="Amann R."/>
            <person name="Klenk H.-P."/>
        </authorList>
    </citation>
    <scope>NUCLEOTIDE SEQUENCE [LARGE SCALE GENOMIC DNA]</scope>
    <source>
        <strain evidence="11">DSM 12343 / LSv54</strain>
    </source>
</reference>
<feature type="transmembrane region" description="Helical" evidence="9">
    <location>
        <begin position="967"/>
        <end position="987"/>
    </location>
</feature>
<keyword evidence="11" id="KW-1185">Reference proteome</keyword>
<dbReference type="Gene3D" id="3.30.70.1430">
    <property type="entry name" value="Multidrug efflux transporter AcrB pore domain"/>
    <property type="match status" value="2"/>
</dbReference>
<dbReference type="InterPro" id="IPR001036">
    <property type="entry name" value="Acrflvin-R"/>
</dbReference>
<feature type="transmembrane region" description="Helical" evidence="9">
    <location>
        <begin position="873"/>
        <end position="890"/>
    </location>
</feature>
<evidence type="ECO:0000256" key="7">
    <source>
        <dbReference type="ARBA" id="ARBA00022989"/>
    </source>
</evidence>
<dbReference type="InterPro" id="IPR004764">
    <property type="entry name" value="MdtF-like"/>
</dbReference>
<evidence type="ECO:0000256" key="6">
    <source>
        <dbReference type="ARBA" id="ARBA00022692"/>
    </source>
</evidence>
<evidence type="ECO:0000256" key="5">
    <source>
        <dbReference type="ARBA" id="ARBA00022519"/>
    </source>
</evidence>
<evidence type="ECO:0000256" key="9">
    <source>
        <dbReference type="SAM" id="Phobius"/>
    </source>
</evidence>
<dbReference type="Proteomes" id="UP000000602">
    <property type="component" value="Chromosome"/>
</dbReference>
<dbReference type="FunFam" id="3.30.2090.10:FF:000002">
    <property type="entry name" value="Efflux pump membrane transporter"/>
    <property type="match status" value="1"/>
</dbReference>
<organism evidence="10 11">
    <name type="scientific">Desulfotalea psychrophila (strain LSv54 / DSM 12343)</name>
    <dbReference type="NCBI Taxonomy" id="177439"/>
    <lineage>
        <taxon>Bacteria</taxon>
        <taxon>Pseudomonadati</taxon>
        <taxon>Thermodesulfobacteriota</taxon>
        <taxon>Desulfobulbia</taxon>
        <taxon>Desulfobulbales</taxon>
        <taxon>Desulfocapsaceae</taxon>
        <taxon>Desulfotalea</taxon>
    </lineage>
</organism>
<dbReference type="eggNOG" id="COG0841">
    <property type="taxonomic scope" value="Bacteria"/>
</dbReference>
<dbReference type="SUPFAM" id="SSF82693">
    <property type="entry name" value="Multidrug efflux transporter AcrB pore domain, PN1, PN2, PC1 and PC2 subdomains"/>
    <property type="match status" value="4"/>
</dbReference>
<feature type="transmembrane region" description="Helical" evidence="9">
    <location>
        <begin position="897"/>
        <end position="917"/>
    </location>
</feature>
<dbReference type="GO" id="GO:0042910">
    <property type="term" value="F:xenobiotic transmembrane transporter activity"/>
    <property type="evidence" value="ECO:0007669"/>
    <property type="project" value="TreeGrafter"/>
</dbReference>
<dbReference type="OrthoDB" id="9759330at2"/>
<dbReference type="PRINTS" id="PR00702">
    <property type="entry name" value="ACRIFLAVINRP"/>
</dbReference>
<feature type="transmembrane region" description="Helical" evidence="9">
    <location>
        <begin position="923"/>
        <end position="946"/>
    </location>
</feature>
<dbReference type="Gene3D" id="3.30.70.1440">
    <property type="entry name" value="Multidrug efflux transporter AcrB pore domain"/>
    <property type="match status" value="1"/>
</dbReference>
<dbReference type="SUPFAM" id="SSF82866">
    <property type="entry name" value="Multidrug efflux transporter AcrB transmembrane domain"/>
    <property type="match status" value="2"/>
</dbReference>
<dbReference type="FunFam" id="1.20.1640.10:FF:000001">
    <property type="entry name" value="Efflux pump membrane transporter"/>
    <property type="match status" value="1"/>
</dbReference>
<accession>Q6AMJ9</accession>
<dbReference type="Gene3D" id="1.20.1640.10">
    <property type="entry name" value="Multidrug efflux transporter AcrB transmembrane domain"/>
    <property type="match status" value="2"/>
</dbReference>
<dbReference type="Gene3D" id="3.30.70.1320">
    <property type="entry name" value="Multidrug efflux transporter AcrB pore domain like"/>
    <property type="match status" value="1"/>
</dbReference>
<keyword evidence="6 9" id="KW-0812">Transmembrane</keyword>
<protein>
    <submittedName>
        <fullName evidence="10">Probable acriflavine resistance protein B</fullName>
    </submittedName>
</protein>
<keyword evidence="4" id="KW-1003">Cell membrane</keyword>
<dbReference type="GO" id="GO:0009636">
    <property type="term" value="P:response to toxic substance"/>
    <property type="evidence" value="ECO:0007669"/>
    <property type="project" value="UniProtKB-ARBA"/>
</dbReference>
<evidence type="ECO:0000256" key="3">
    <source>
        <dbReference type="ARBA" id="ARBA00022448"/>
    </source>
</evidence>
<dbReference type="STRING" id="177439.DP1697"/>
<feature type="transmembrane region" description="Helical" evidence="9">
    <location>
        <begin position="999"/>
        <end position="1026"/>
    </location>
</feature>
<dbReference type="Pfam" id="PF00873">
    <property type="entry name" value="ACR_tran"/>
    <property type="match status" value="1"/>
</dbReference>
<feature type="transmembrane region" description="Helical" evidence="9">
    <location>
        <begin position="366"/>
        <end position="390"/>
    </location>
</feature>
<keyword evidence="8 9" id="KW-0472">Membrane</keyword>
<evidence type="ECO:0000256" key="4">
    <source>
        <dbReference type="ARBA" id="ARBA00022475"/>
    </source>
</evidence>
<feature type="transmembrane region" description="Helical" evidence="9">
    <location>
        <begin position="437"/>
        <end position="458"/>
    </location>
</feature>
<dbReference type="PANTHER" id="PTHR32063:SF13">
    <property type="entry name" value="MULTIDRUG EFFLUX PUMP SUBUNIT ACRB-RELATED"/>
    <property type="match status" value="1"/>
</dbReference>
<dbReference type="InterPro" id="IPR027463">
    <property type="entry name" value="AcrB_DN_DC_subdom"/>
</dbReference>
<comment type="similarity">
    <text evidence="2">Belongs to the resistance-nodulation-cell division (RND) (TC 2.A.6) family.</text>
</comment>
<sequence length="1047" mass="114108">MSRFFIDRPVFAWVIALLIMLAGVLAIIGMPVEQYPTIAPPQVSISAFYPGASAETLQNSVTQVIEQELTGIDNIRYFSSTSESAGMVTITVTLEPGTDPDIAQVQVQNKVQTAMPQLPQAVQSQGVTVEKSSTSYLFVTSFYSNNPDIDQIYLADLISSQISDPISRISGVGTVTAFGDPYAMRIWLDPQKMYSFQLSTNEVLTAISEQNIDVSAGQLGGLPAVQGQQINATVLAQSRLKTVDEFEDIILRVNTDGSQVRLSDIASVELGAETYGTIIKRMGKPCAAFGISLATGANALDTAARVKTKLAELAEYLPVGVEYSFPYDTTPFVKISIREVVKTLFEAIFLVFLVMFLFLQNFRATLIPTLAVPVVLLGTFAILHVCGFTINTLTMFAMVLAIGLLVDDAIVVVENVERVMSEEGLSPKEATRKSMDQITGALVGIALVLSAVFVPMAFFSGSTGAIYRQFSITIVSAMTLSVLVALILTPTLCATFLKPVPKGHGEKTTGFFGWFNRTFNRARSGTKKASGYIAKRSFRFLIIYALLVVTLGFLFMKMPTGFLPDEDQGVLMVMASTPAGASAQRTEAAMKQLDHYLQTEQTKNIEQYMTIVGFSFAGHGQNTALGFLNMKDWSERKGKDQSVMAIANQIMRAMSEVKDAMIFAFYPPPIIDLGTASGFDFQLIDYVGLGHDKLMQARNQLLGMARKNPKLVGVRPNGLNDVPQFKIEIDFQKARALGLAIADINDTLQTAWGSSYVNDFMDKNRVKKVYVQGITKSRMQPTDIEEWYVKNSSGKMVPFTAFTKTSWNYGSPRLERFNGYASINILGANAPGVSSGEAMTEMEEMSKKLPEGIGYEWSGLSYEERASGSQAPALYAISILIVFLSLAALYESWSIPFSVLFVLPLGIIGAVIATSAFGMDNDIYFQVALLTTLGLCAKNAILIVEFAKELYEDGHTLMDAALTAFELRYRPIIMTSMAFILGVLPLATSSGAGAASQNAIGIAVIGGMFAATFLAIFFVPLFFVIVEKMSLSKKPEEIIVEKDSEVE</sequence>